<reference evidence="2 3" key="1">
    <citation type="journal article" date="2012" name="Science">
        <title>The Paleozoic origin of enzymatic lignin decomposition reconstructed from 31 fungal genomes.</title>
        <authorList>
            <person name="Floudas D."/>
            <person name="Binder M."/>
            <person name="Riley R."/>
            <person name="Barry K."/>
            <person name="Blanchette R.A."/>
            <person name="Henrissat B."/>
            <person name="Martinez A.T."/>
            <person name="Otillar R."/>
            <person name="Spatafora J.W."/>
            <person name="Yadav J.S."/>
            <person name="Aerts A."/>
            <person name="Benoit I."/>
            <person name="Boyd A."/>
            <person name="Carlson A."/>
            <person name="Copeland A."/>
            <person name="Coutinho P.M."/>
            <person name="de Vries R.P."/>
            <person name="Ferreira P."/>
            <person name="Findley K."/>
            <person name="Foster B."/>
            <person name="Gaskell J."/>
            <person name="Glotzer D."/>
            <person name="Gorecki P."/>
            <person name="Heitman J."/>
            <person name="Hesse C."/>
            <person name="Hori C."/>
            <person name="Igarashi K."/>
            <person name="Jurgens J.A."/>
            <person name="Kallen N."/>
            <person name="Kersten P."/>
            <person name="Kohler A."/>
            <person name="Kuees U."/>
            <person name="Kumar T.K.A."/>
            <person name="Kuo A."/>
            <person name="LaButti K."/>
            <person name="Larrondo L.F."/>
            <person name="Lindquist E."/>
            <person name="Ling A."/>
            <person name="Lombard V."/>
            <person name="Lucas S."/>
            <person name="Lundell T."/>
            <person name="Martin R."/>
            <person name="McLaughlin D.J."/>
            <person name="Morgenstern I."/>
            <person name="Morin E."/>
            <person name="Murat C."/>
            <person name="Nagy L.G."/>
            <person name="Nolan M."/>
            <person name="Ohm R.A."/>
            <person name="Patyshakuliyeva A."/>
            <person name="Rokas A."/>
            <person name="Ruiz-Duenas F.J."/>
            <person name="Sabat G."/>
            <person name="Salamov A."/>
            <person name="Samejima M."/>
            <person name="Schmutz J."/>
            <person name="Slot J.C."/>
            <person name="St John F."/>
            <person name="Stenlid J."/>
            <person name="Sun H."/>
            <person name="Sun S."/>
            <person name="Syed K."/>
            <person name="Tsang A."/>
            <person name="Wiebenga A."/>
            <person name="Young D."/>
            <person name="Pisabarro A."/>
            <person name="Eastwood D.C."/>
            <person name="Martin F."/>
            <person name="Cullen D."/>
            <person name="Grigoriev I.V."/>
            <person name="Hibbett D.S."/>
        </authorList>
    </citation>
    <scope>NUCLEOTIDE SEQUENCE [LARGE SCALE GENOMIC DNA]</scope>
    <source>
        <strain evidence="2 3">ATCC 11539</strain>
    </source>
</reference>
<keyword evidence="3" id="KW-1185">Reference proteome</keyword>
<dbReference type="GeneID" id="19302688"/>
<feature type="region of interest" description="Disordered" evidence="1">
    <location>
        <begin position="21"/>
        <end position="44"/>
    </location>
</feature>
<feature type="compositionally biased region" description="Low complexity" evidence="1">
    <location>
        <begin position="34"/>
        <end position="44"/>
    </location>
</feature>
<accession>S7PVE7</accession>
<proteinExistence type="predicted"/>
<dbReference type="KEGG" id="gtr:GLOTRDRAFT_133237"/>
<sequence>MNASTPVIDTRCAMCEVDGLPEGQGEARVGGTDDGNANDGCGDDATLNGTLNAFSIHGERTGAPSVKDEKQSPATAEERPVLLKGWKLESEAEYARRIGRDVREVKEEMLRKFEESLANKDNNLPSGFQLPVVFRPSPASQPRDSQIPAIATGDHGVEQCRLAEGNEDDDYESVSDDESVDLEYDEVISPEEAQEDINGTNRRGRVRYTRRSIGNKQGISPLPTPESGYLADRTVSREWMATFDVDADTTLPSLTTYIRILEACEARRR</sequence>
<dbReference type="Proteomes" id="UP000030669">
    <property type="component" value="Unassembled WGS sequence"/>
</dbReference>
<organism evidence="2 3">
    <name type="scientific">Gloeophyllum trabeum (strain ATCC 11539 / FP-39264 / Madison 617)</name>
    <name type="common">Brown rot fungus</name>
    <dbReference type="NCBI Taxonomy" id="670483"/>
    <lineage>
        <taxon>Eukaryota</taxon>
        <taxon>Fungi</taxon>
        <taxon>Dikarya</taxon>
        <taxon>Basidiomycota</taxon>
        <taxon>Agaricomycotina</taxon>
        <taxon>Agaricomycetes</taxon>
        <taxon>Gloeophyllales</taxon>
        <taxon>Gloeophyllaceae</taxon>
        <taxon>Gloeophyllum</taxon>
    </lineage>
</organism>
<feature type="compositionally biased region" description="Basic and acidic residues" evidence="1">
    <location>
        <begin position="66"/>
        <end position="78"/>
    </location>
</feature>
<evidence type="ECO:0000256" key="1">
    <source>
        <dbReference type="SAM" id="MobiDB-lite"/>
    </source>
</evidence>
<dbReference type="HOGENOM" id="CLU_1107239_0_0_1"/>
<dbReference type="EMBL" id="KB469311">
    <property type="protein sequence ID" value="EPQ51372.1"/>
    <property type="molecule type" value="Genomic_DNA"/>
</dbReference>
<evidence type="ECO:0000313" key="2">
    <source>
        <dbReference type="EMBL" id="EPQ51372.1"/>
    </source>
</evidence>
<name>S7PVE7_GLOTA</name>
<dbReference type="RefSeq" id="XP_007870336.1">
    <property type="nucleotide sequence ID" value="XM_007872145.1"/>
</dbReference>
<gene>
    <name evidence="2" type="ORF">GLOTRDRAFT_133237</name>
</gene>
<dbReference type="AlphaFoldDB" id="S7PVE7"/>
<evidence type="ECO:0000313" key="3">
    <source>
        <dbReference type="Proteomes" id="UP000030669"/>
    </source>
</evidence>
<feature type="region of interest" description="Disordered" evidence="1">
    <location>
        <begin position="58"/>
        <end position="78"/>
    </location>
</feature>
<protein>
    <submittedName>
        <fullName evidence="2">Uncharacterized protein</fullName>
    </submittedName>
</protein>